<evidence type="ECO:0000313" key="2">
    <source>
        <dbReference type="Proteomes" id="UP000238312"/>
    </source>
</evidence>
<dbReference type="Proteomes" id="UP000238312">
    <property type="component" value="Unassembled WGS sequence"/>
</dbReference>
<keyword evidence="2" id="KW-1185">Reference proteome</keyword>
<evidence type="ECO:0000313" key="1">
    <source>
        <dbReference type="EMBL" id="PRX42215.1"/>
    </source>
</evidence>
<proteinExistence type="predicted"/>
<dbReference type="AlphaFoldDB" id="A0A2T0LIQ7"/>
<gene>
    <name evidence="1" type="ORF">B0I32_1692</name>
</gene>
<dbReference type="RefSeq" id="WP_219912571.1">
    <property type="nucleotide sequence ID" value="NZ_JBFAIL010000042.1"/>
</dbReference>
<dbReference type="EMBL" id="PVNG01000069">
    <property type="protein sequence ID" value="PRX42215.1"/>
    <property type="molecule type" value="Genomic_DNA"/>
</dbReference>
<accession>A0A2T0LIQ7</accession>
<protein>
    <submittedName>
        <fullName evidence="1">Uncharacterized protein</fullName>
    </submittedName>
</protein>
<name>A0A2T0LIQ7_9ACTN</name>
<organism evidence="1 2">
    <name type="scientific">Nonomuraea fuscirosea</name>
    <dbReference type="NCBI Taxonomy" id="1291556"/>
    <lineage>
        <taxon>Bacteria</taxon>
        <taxon>Bacillati</taxon>
        <taxon>Actinomycetota</taxon>
        <taxon>Actinomycetes</taxon>
        <taxon>Streptosporangiales</taxon>
        <taxon>Streptosporangiaceae</taxon>
        <taxon>Nonomuraea</taxon>
    </lineage>
</organism>
<sequence>MQRIEKLLEDTQVKLSSVISDIFGVSGRQMLRALIDGQRDPKVLAGMARGGMRSKIPLL</sequence>
<comment type="caution">
    <text evidence="1">The sequence shown here is derived from an EMBL/GenBank/DDBJ whole genome shotgun (WGS) entry which is preliminary data.</text>
</comment>
<reference evidence="1 2" key="1">
    <citation type="submission" date="2018-03" db="EMBL/GenBank/DDBJ databases">
        <title>Genomic Encyclopedia of Type Strains, Phase III (KMG-III): the genomes of soil and plant-associated and newly described type strains.</title>
        <authorList>
            <person name="Whitman W."/>
        </authorList>
    </citation>
    <scope>NUCLEOTIDE SEQUENCE [LARGE SCALE GENOMIC DNA]</scope>
    <source>
        <strain evidence="1 2">CGMCC 4.7104</strain>
    </source>
</reference>